<dbReference type="GO" id="GO:0003700">
    <property type="term" value="F:DNA-binding transcription factor activity"/>
    <property type="evidence" value="ECO:0007669"/>
    <property type="project" value="InterPro"/>
</dbReference>
<keyword evidence="3" id="KW-1185">Reference proteome</keyword>
<dbReference type="PRINTS" id="PR00598">
    <property type="entry name" value="HTHMARR"/>
</dbReference>
<dbReference type="InterPro" id="IPR036390">
    <property type="entry name" value="WH_DNA-bd_sf"/>
</dbReference>
<keyword evidence="2" id="KW-0238">DNA-binding</keyword>
<dbReference type="PROSITE" id="PS50995">
    <property type="entry name" value="HTH_MARR_2"/>
    <property type="match status" value="1"/>
</dbReference>
<dbReference type="GO" id="GO:0003677">
    <property type="term" value="F:DNA binding"/>
    <property type="evidence" value="ECO:0007669"/>
    <property type="project" value="UniProtKB-KW"/>
</dbReference>
<organism evidence="2 3">
    <name type="scientific">Crystallibacter crystallopoietes</name>
    <dbReference type="NCBI Taxonomy" id="37928"/>
    <lineage>
        <taxon>Bacteria</taxon>
        <taxon>Bacillati</taxon>
        <taxon>Actinomycetota</taxon>
        <taxon>Actinomycetes</taxon>
        <taxon>Micrococcales</taxon>
        <taxon>Micrococcaceae</taxon>
        <taxon>Crystallibacter</taxon>
    </lineage>
</organism>
<dbReference type="SUPFAM" id="SSF46785">
    <property type="entry name" value="Winged helix' DNA-binding domain"/>
    <property type="match status" value="1"/>
</dbReference>
<dbReference type="KEGG" id="acry:AC20117_16040"/>
<accession>A0A1H0ZBR2</accession>
<dbReference type="InterPro" id="IPR036388">
    <property type="entry name" value="WH-like_DNA-bd_sf"/>
</dbReference>
<dbReference type="Proteomes" id="UP000181917">
    <property type="component" value="Unassembled WGS sequence"/>
</dbReference>
<dbReference type="GO" id="GO:0006950">
    <property type="term" value="P:response to stress"/>
    <property type="evidence" value="ECO:0007669"/>
    <property type="project" value="TreeGrafter"/>
</dbReference>
<feature type="domain" description="HTH marR-type" evidence="1">
    <location>
        <begin position="1"/>
        <end position="147"/>
    </location>
</feature>
<dbReference type="PANTHER" id="PTHR33164">
    <property type="entry name" value="TRANSCRIPTIONAL REGULATOR, MARR FAMILY"/>
    <property type="match status" value="1"/>
</dbReference>
<dbReference type="Gene3D" id="1.10.10.10">
    <property type="entry name" value="Winged helix-like DNA-binding domain superfamily/Winged helix DNA-binding domain"/>
    <property type="match status" value="1"/>
</dbReference>
<reference evidence="2 3" key="1">
    <citation type="submission" date="2016-10" db="EMBL/GenBank/DDBJ databases">
        <authorList>
            <person name="de Groot N.N."/>
        </authorList>
    </citation>
    <scope>NUCLEOTIDE SEQUENCE [LARGE SCALE GENOMIC DNA]</scope>
    <source>
        <strain evidence="2 3">DSM 20117</strain>
    </source>
</reference>
<gene>
    <name evidence="2" type="ORF">SAMN04489742_0243</name>
</gene>
<dbReference type="InterPro" id="IPR039422">
    <property type="entry name" value="MarR/SlyA-like"/>
</dbReference>
<protein>
    <submittedName>
        <fullName evidence="2">DNA-binding transcriptional regulator, MarR family</fullName>
    </submittedName>
</protein>
<proteinExistence type="predicted"/>
<evidence type="ECO:0000313" key="2">
    <source>
        <dbReference type="EMBL" id="SDQ24566.1"/>
    </source>
</evidence>
<sequence>MTEPQWLNPEERKAWLAVASLMFRLPATLESQLQRDEDLTVAGYMVLAMLSESATRECRMSKLAELTNTSQSRLSRIVARLEKDGYVIRAMDTNDRRVVLARITEAGIAKIAAAAPGHVAAVRAAVFDRLDEEQVHQLAAISRTLLGADFPHLPE</sequence>
<dbReference type="STRING" id="37928.SAMN04489742_0243"/>
<dbReference type="OrthoDB" id="8635520at2"/>
<evidence type="ECO:0000313" key="3">
    <source>
        <dbReference type="Proteomes" id="UP000181917"/>
    </source>
</evidence>
<dbReference type="Pfam" id="PF01047">
    <property type="entry name" value="MarR"/>
    <property type="match status" value="1"/>
</dbReference>
<dbReference type="PANTHER" id="PTHR33164:SF99">
    <property type="entry name" value="MARR FAMILY REGULATORY PROTEIN"/>
    <property type="match status" value="1"/>
</dbReference>
<dbReference type="AlphaFoldDB" id="A0A1H0ZBR2"/>
<evidence type="ECO:0000259" key="1">
    <source>
        <dbReference type="PROSITE" id="PS50995"/>
    </source>
</evidence>
<dbReference type="InterPro" id="IPR000835">
    <property type="entry name" value="HTH_MarR-typ"/>
</dbReference>
<dbReference type="EMBL" id="FNKH01000002">
    <property type="protein sequence ID" value="SDQ24566.1"/>
    <property type="molecule type" value="Genomic_DNA"/>
</dbReference>
<dbReference type="SMART" id="SM00347">
    <property type="entry name" value="HTH_MARR"/>
    <property type="match status" value="1"/>
</dbReference>
<dbReference type="RefSeq" id="WP_074698662.1">
    <property type="nucleotide sequence ID" value="NZ_CP018863.1"/>
</dbReference>
<name>A0A1H0ZBR2_9MICC</name>